<dbReference type="Proteomes" id="UP000076078">
    <property type="component" value="Unassembled WGS sequence"/>
</dbReference>
<accession>A0A152A5N5</accession>
<dbReference type="AlphaFoldDB" id="A0A152A5N5"/>
<comment type="caution">
    <text evidence="2">The sequence shown here is derived from an EMBL/GenBank/DDBJ whole genome shotgun (WGS) entry which is preliminary data.</text>
</comment>
<organism evidence="2 3">
    <name type="scientific">Tieghemostelium lacteum</name>
    <name type="common">Slime mold</name>
    <name type="synonym">Dictyostelium lacteum</name>
    <dbReference type="NCBI Taxonomy" id="361077"/>
    <lineage>
        <taxon>Eukaryota</taxon>
        <taxon>Amoebozoa</taxon>
        <taxon>Evosea</taxon>
        <taxon>Eumycetozoa</taxon>
        <taxon>Dictyostelia</taxon>
        <taxon>Dictyosteliales</taxon>
        <taxon>Raperosteliaceae</taxon>
        <taxon>Tieghemostelium</taxon>
    </lineage>
</organism>
<gene>
    <name evidence="2" type="ORF">DLAC_01533</name>
</gene>
<feature type="compositionally biased region" description="Acidic residues" evidence="1">
    <location>
        <begin position="222"/>
        <end position="238"/>
    </location>
</feature>
<name>A0A152A5N5_TIELA</name>
<evidence type="ECO:0000313" key="3">
    <source>
        <dbReference type="Proteomes" id="UP000076078"/>
    </source>
</evidence>
<reference evidence="2 3" key="1">
    <citation type="submission" date="2015-12" db="EMBL/GenBank/DDBJ databases">
        <title>Dictyostelia acquired genes for synthesis and detection of signals that induce cell-type specialization by lateral gene transfer from prokaryotes.</title>
        <authorList>
            <person name="Gloeckner G."/>
            <person name="Schaap P."/>
        </authorList>
    </citation>
    <scope>NUCLEOTIDE SEQUENCE [LARGE SCALE GENOMIC DNA]</scope>
    <source>
        <strain evidence="2 3">TK</strain>
    </source>
</reference>
<evidence type="ECO:0000313" key="2">
    <source>
        <dbReference type="EMBL" id="KYR01539.1"/>
    </source>
</evidence>
<dbReference type="InParanoid" id="A0A152A5N5"/>
<proteinExistence type="predicted"/>
<protein>
    <submittedName>
        <fullName evidence="2">G-protein-coupled receptor</fullName>
    </submittedName>
</protein>
<dbReference type="EMBL" id="LODT01000006">
    <property type="protein sequence ID" value="KYR01539.1"/>
    <property type="molecule type" value="Genomic_DNA"/>
</dbReference>
<sequence>MLFCRRLELSGITFINGIEFKMPNMQETFPMHNFITSIDIGDVNQTFLESFPLLKNVNLMVKYEDEFGVALLDLNKLVLEKGINLNIIIHSSTLYPILFECKLNSLEFYDFDQKRLIEYLNKDTTQIDCANVTIDVPYFPTNPFLHKCISLKSLSISVYGRFSSVIDTLKNTKSSQTLESFYMSTDGTLNIQSLDTILSDNNFPNLNSYYLCYQKFDATYDNDNDSDSDNDNENDNDNDNNNNIIQSKLHFKKLSIVIIFMEGELNIFNYLSMVKVDELELSDKFFKSSITLPFSSKLLDNVKSLIIPSNLETLYPELASQIVQLPSLTTISLSNRYSLEIITQSLKSKHHLQTLSIDTIFISNIIKLLQVTNEIESIHKIIFKTIVFESRNDPNLEQINTVIKLVSEAQWLKEFSILKSPNSDFYD</sequence>
<feature type="region of interest" description="Disordered" evidence="1">
    <location>
        <begin position="222"/>
        <end position="242"/>
    </location>
</feature>
<keyword evidence="2" id="KW-0675">Receptor</keyword>
<dbReference type="SUPFAM" id="SSF52047">
    <property type="entry name" value="RNI-like"/>
    <property type="match status" value="1"/>
</dbReference>
<evidence type="ECO:0000256" key="1">
    <source>
        <dbReference type="SAM" id="MobiDB-lite"/>
    </source>
</evidence>
<keyword evidence="3" id="KW-1185">Reference proteome</keyword>